<evidence type="ECO:0000259" key="2">
    <source>
        <dbReference type="PROSITE" id="PS51502"/>
    </source>
</evidence>
<gene>
    <name evidence="3" type="ORF">CSSPTR1EN2_LOCUS9664</name>
</gene>
<dbReference type="Gene3D" id="3.30.70.100">
    <property type="match status" value="1"/>
</dbReference>
<dbReference type="EMBL" id="OZ019909">
    <property type="protein sequence ID" value="CAK9209375.1"/>
    <property type="molecule type" value="Genomic_DNA"/>
</dbReference>
<dbReference type="PROSITE" id="PS51502">
    <property type="entry name" value="S_R_A_B_BARREL"/>
    <property type="match status" value="1"/>
</dbReference>
<organism evidence="3 4">
    <name type="scientific">Sphagnum troendelagicum</name>
    <dbReference type="NCBI Taxonomy" id="128251"/>
    <lineage>
        <taxon>Eukaryota</taxon>
        <taxon>Viridiplantae</taxon>
        <taxon>Streptophyta</taxon>
        <taxon>Embryophyta</taxon>
        <taxon>Bryophyta</taxon>
        <taxon>Sphagnophytina</taxon>
        <taxon>Sphagnopsida</taxon>
        <taxon>Sphagnales</taxon>
        <taxon>Sphagnaceae</taxon>
        <taxon>Sphagnum</taxon>
    </lineage>
</organism>
<dbReference type="Pfam" id="PF07876">
    <property type="entry name" value="Dabb"/>
    <property type="match status" value="1"/>
</dbReference>
<accession>A0ABP0TZZ0</accession>
<dbReference type="InterPro" id="IPR044662">
    <property type="entry name" value="HS1/DABB1-like"/>
</dbReference>
<evidence type="ECO:0000313" key="4">
    <source>
        <dbReference type="Proteomes" id="UP001497512"/>
    </source>
</evidence>
<dbReference type="SMART" id="SM00886">
    <property type="entry name" value="Dabb"/>
    <property type="match status" value="1"/>
</dbReference>
<proteinExistence type="predicted"/>
<sequence>MAGIVKHIVMLKFKAEVTEEEQRELIAKYAALTTTISAMKTFEWGTDVSVENMHDGYTHVFESTFDSKEGRNEYLVHPNHEAYAQELFAAAEKIIVFDYCPVKAP</sequence>
<dbReference type="SUPFAM" id="SSF54909">
    <property type="entry name" value="Dimeric alpha+beta barrel"/>
    <property type="match status" value="1"/>
</dbReference>
<dbReference type="InterPro" id="IPR011008">
    <property type="entry name" value="Dimeric_a/b-barrel"/>
</dbReference>
<keyword evidence="4" id="KW-1185">Reference proteome</keyword>
<name>A0ABP0TZZ0_9BRYO</name>
<feature type="domain" description="Stress-response A/B barrel" evidence="2">
    <location>
        <begin position="5"/>
        <end position="99"/>
    </location>
</feature>
<dbReference type="Proteomes" id="UP001497512">
    <property type="component" value="Chromosome 17"/>
</dbReference>
<dbReference type="InterPro" id="IPR013097">
    <property type="entry name" value="Dabb"/>
</dbReference>
<reference evidence="3" key="1">
    <citation type="submission" date="2024-02" db="EMBL/GenBank/DDBJ databases">
        <authorList>
            <consortium name="ELIXIR-Norway"/>
            <consortium name="Elixir Norway"/>
        </authorList>
    </citation>
    <scope>NUCLEOTIDE SEQUENCE</scope>
</reference>
<comment type="subunit">
    <text evidence="1">Homodimer.</text>
</comment>
<dbReference type="PANTHER" id="PTHR33178:SF10">
    <property type="entry name" value="STRESS-RESPONSE A_B BARREL DOMAIN-CONTAINING PROTEIN"/>
    <property type="match status" value="1"/>
</dbReference>
<evidence type="ECO:0000313" key="3">
    <source>
        <dbReference type="EMBL" id="CAK9209375.1"/>
    </source>
</evidence>
<evidence type="ECO:0000256" key="1">
    <source>
        <dbReference type="ARBA" id="ARBA00011738"/>
    </source>
</evidence>
<protein>
    <recommendedName>
        <fullName evidence="2">Stress-response A/B barrel domain-containing protein</fullName>
    </recommendedName>
</protein>
<dbReference type="PANTHER" id="PTHR33178">
    <property type="match status" value="1"/>
</dbReference>